<reference evidence="2 3" key="1">
    <citation type="journal article" date="2023" name="Genome Announc.">
        <title>Pan-Genome Analyses of the Genus Cohnella and Proposal of the Novel Species Cohnella silvisoli sp. nov., Isolated from Forest Soil.</title>
        <authorList>
            <person name="Wang C."/>
            <person name="Mao L."/>
            <person name="Bao G."/>
            <person name="Zhu H."/>
        </authorList>
    </citation>
    <scope>NUCLEOTIDE SEQUENCE [LARGE SCALE GENOMIC DNA]</scope>
    <source>
        <strain evidence="2 3">NL03-T5-1</strain>
    </source>
</reference>
<dbReference type="PANTHER" id="PTHR43308">
    <property type="entry name" value="OUTER MEMBRANE PROTEIN ALPHA-RELATED"/>
    <property type="match status" value="1"/>
</dbReference>
<feature type="domain" description="SLH" evidence="1">
    <location>
        <begin position="170"/>
        <end position="225"/>
    </location>
</feature>
<gene>
    <name evidence="2" type="ORF">QJS35_26775</name>
</gene>
<dbReference type="PROSITE" id="PS51272">
    <property type="entry name" value="SLH"/>
    <property type="match status" value="3"/>
</dbReference>
<dbReference type="InterPro" id="IPR051465">
    <property type="entry name" value="Cell_Envelope_Struct_Comp"/>
</dbReference>
<organism evidence="2 3">
    <name type="scientific">Cohnella silvisoli</name>
    <dbReference type="NCBI Taxonomy" id="2873699"/>
    <lineage>
        <taxon>Bacteria</taxon>
        <taxon>Bacillati</taxon>
        <taxon>Bacillota</taxon>
        <taxon>Bacilli</taxon>
        <taxon>Bacillales</taxon>
        <taxon>Paenibacillaceae</taxon>
        <taxon>Cohnella</taxon>
    </lineage>
</organism>
<dbReference type="RefSeq" id="WP_232189025.1">
    <property type="nucleotide sequence ID" value="NZ_JAIOAP010000017.1"/>
</dbReference>
<dbReference type="Proteomes" id="UP001493487">
    <property type="component" value="Unassembled WGS sequence"/>
</dbReference>
<name>A0ABV1L0W3_9BACL</name>
<protein>
    <submittedName>
        <fullName evidence="2">S-layer homology domain-containing protein</fullName>
    </submittedName>
</protein>
<accession>A0ABV1L0W3</accession>
<sequence>MKKKWEEVGGQINGNRITVEVNHFTKFAVFAADKVSEVPDTDTKPNINFSDIAGHWAEANIKQAVNAGIVTGYADGTFKPGKTVTRAEFAVMLVNALKPKEEGADLAFADAAKIASWAQRAVKQAIQAGIIKGYKDGSFRPDAQITRAEMAAMIANALDLTIQSNTETGFADDKDIPVWAKGAVAAVKELGLVQGKGAGKFAPNGVTTRAEAVTVILKMLTKKSK</sequence>
<keyword evidence="3" id="KW-1185">Reference proteome</keyword>
<dbReference type="InterPro" id="IPR001119">
    <property type="entry name" value="SLH_dom"/>
</dbReference>
<dbReference type="PANTHER" id="PTHR43308:SF5">
    <property type="entry name" value="S-LAYER PROTEIN _ PEPTIDOGLYCAN ENDO-BETA-N-ACETYLGLUCOSAMINIDASE"/>
    <property type="match status" value="1"/>
</dbReference>
<feature type="domain" description="SLH" evidence="1">
    <location>
        <begin position="44"/>
        <end position="107"/>
    </location>
</feature>
<comment type="caution">
    <text evidence="2">The sequence shown here is derived from an EMBL/GenBank/DDBJ whole genome shotgun (WGS) entry which is preliminary data.</text>
</comment>
<proteinExistence type="predicted"/>
<evidence type="ECO:0000259" key="1">
    <source>
        <dbReference type="PROSITE" id="PS51272"/>
    </source>
</evidence>
<dbReference type="EMBL" id="JASKHM010000018">
    <property type="protein sequence ID" value="MEQ4485989.1"/>
    <property type="molecule type" value="Genomic_DNA"/>
</dbReference>
<feature type="domain" description="SLH" evidence="1">
    <location>
        <begin position="108"/>
        <end position="168"/>
    </location>
</feature>
<dbReference type="Pfam" id="PF00395">
    <property type="entry name" value="SLH"/>
    <property type="match status" value="3"/>
</dbReference>
<evidence type="ECO:0000313" key="2">
    <source>
        <dbReference type="EMBL" id="MEQ4485989.1"/>
    </source>
</evidence>
<evidence type="ECO:0000313" key="3">
    <source>
        <dbReference type="Proteomes" id="UP001493487"/>
    </source>
</evidence>